<protein>
    <submittedName>
        <fullName evidence="8">Uncharacterized protein</fullName>
    </submittedName>
</protein>
<evidence type="ECO:0000256" key="1">
    <source>
        <dbReference type="ARBA" id="ARBA00022491"/>
    </source>
</evidence>
<comment type="caution">
    <text evidence="8">The sequence shown here is derived from an EMBL/GenBank/DDBJ whole genome shotgun (WGS) entry which is preliminary data.</text>
</comment>
<dbReference type="AlphaFoldDB" id="A0A364KY03"/>
<keyword evidence="2 6" id="KW-0853">WD repeat</keyword>
<sequence>MLLSAWRRKIPLEISTCPLCRFEGDNQNAVLDHIAGHIHSFSLRSLPWAPREGFEEEKDEEEYGTYFKQHPYFDIHSSRSELSSNSPGMSSVVTGTGSFAGDDSENPAESPRQQQAELTEDILDQVSYGVSGQVNTSDWLAGLSNDPENPNPSLGNVLADWNVDDLPSLYKRVDADWFAVFNPEVQRVLDVELVHHLVHDSVVCCVRFSWDGKYVATGCHKSAQIFDVATGQNVATFRHESVDKDVDMYVRGVCFSPYGDYLATGSEDHQIRVWDIATRSIKHVFTDHENDIYSLDFASNGRYIISGSSDKTVRLWDVLRGKLVYTLSTEDGIATVAISPDGNYIAAGSLDKSIRVWDTATGHIVERLESPNGHKDSVYSVAFAPNGRDLISGSLDKTIKMWELTAPRGMLPGTGVKGGKCVQTFEGHKNFVLSVRFTPDGRWIISGSKDCGVQFWDATTGNVHMRLVGHKNSVISVASSPTNNLFATGSGDMRARIWRYSTKNT</sequence>
<evidence type="ECO:0000256" key="7">
    <source>
        <dbReference type="SAM" id="MobiDB-lite"/>
    </source>
</evidence>
<reference evidence="8 9" key="1">
    <citation type="journal article" date="2017" name="Biotechnol. Biofuels">
        <title>Differential beta-glucosidase expression as a function of carbon source availability in Talaromyces amestolkiae: a genomic and proteomic approach.</title>
        <authorList>
            <person name="de Eugenio L.I."/>
            <person name="Mendez-Liter J.A."/>
            <person name="Nieto-Dominguez M."/>
            <person name="Alonso L."/>
            <person name="Gil-Munoz J."/>
            <person name="Barriuso J."/>
            <person name="Prieto A."/>
            <person name="Martinez M.J."/>
        </authorList>
    </citation>
    <scope>NUCLEOTIDE SEQUENCE [LARGE SCALE GENOMIC DNA]</scope>
    <source>
        <strain evidence="8 9">CIB</strain>
    </source>
</reference>
<name>A0A364KY03_TALAM</name>
<evidence type="ECO:0000313" key="9">
    <source>
        <dbReference type="Proteomes" id="UP000249363"/>
    </source>
</evidence>
<keyword evidence="4" id="KW-0805">Transcription regulation</keyword>
<keyword evidence="1" id="KW-0678">Repressor</keyword>
<dbReference type="InterPro" id="IPR019775">
    <property type="entry name" value="WD40_repeat_CS"/>
</dbReference>
<feature type="repeat" description="WD" evidence="6">
    <location>
        <begin position="326"/>
        <end position="367"/>
    </location>
</feature>
<dbReference type="PANTHER" id="PTHR19848">
    <property type="entry name" value="WD40 REPEAT PROTEIN"/>
    <property type="match status" value="1"/>
</dbReference>
<feature type="repeat" description="WD" evidence="6">
    <location>
        <begin position="250"/>
        <end position="284"/>
    </location>
</feature>
<dbReference type="InterPro" id="IPR001680">
    <property type="entry name" value="WD40_rpt"/>
</dbReference>
<keyword evidence="5" id="KW-0804">Transcription</keyword>
<dbReference type="PRINTS" id="PR00320">
    <property type="entry name" value="GPROTEINBRPT"/>
</dbReference>
<feature type="repeat" description="WD" evidence="6">
    <location>
        <begin position="467"/>
        <end position="505"/>
    </location>
</feature>
<dbReference type="Gene3D" id="2.130.10.10">
    <property type="entry name" value="YVTN repeat-like/Quinoprotein amine dehydrogenase"/>
    <property type="match status" value="1"/>
</dbReference>
<feature type="repeat" description="WD" evidence="6">
    <location>
        <begin position="425"/>
        <end position="466"/>
    </location>
</feature>
<feature type="compositionally biased region" description="Polar residues" evidence="7">
    <location>
        <begin position="80"/>
        <end position="97"/>
    </location>
</feature>
<dbReference type="STRING" id="1196081.A0A364KY03"/>
<feature type="repeat" description="WD" evidence="6">
    <location>
        <begin position="371"/>
        <end position="404"/>
    </location>
</feature>
<accession>A0A364KY03</accession>
<keyword evidence="3" id="KW-0677">Repeat</keyword>
<dbReference type="InterPro" id="IPR015943">
    <property type="entry name" value="WD40/YVTN_repeat-like_dom_sf"/>
</dbReference>
<dbReference type="PROSITE" id="PS50294">
    <property type="entry name" value="WD_REPEATS_REGION"/>
    <property type="match status" value="6"/>
</dbReference>
<evidence type="ECO:0000256" key="2">
    <source>
        <dbReference type="ARBA" id="ARBA00022574"/>
    </source>
</evidence>
<evidence type="ECO:0000256" key="5">
    <source>
        <dbReference type="ARBA" id="ARBA00023163"/>
    </source>
</evidence>
<organism evidence="8 9">
    <name type="scientific">Talaromyces amestolkiae</name>
    <dbReference type="NCBI Taxonomy" id="1196081"/>
    <lineage>
        <taxon>Eukaryota</taxon>
        <taxon>Fungi</taxon>
        <taxon>Dikarya</taxon>
        <taxon>Ascomycota</taxon>
        <taxon>Pezizomycotina</taxon>
        <taxon>Eurotiomycetes</taxon>
        <taxon>Eurotiomycetidae</taxon>
        <taxon>Eurotiales</taxon>
        <taxon>Trichocomaceae</taxon>
        <taxon>Talaromyces</taxon>
        <taxon>Talaromyces sect. Talaromyces</taxon>
    </lineage>
</organism>
<dbReference type="CDD" id="cd00200">
    <property type="entry name" value="WD40"/>
    <property type="match status" value="1"/>
</dbReference>
<dbReference type="OrthoDB" id="17410at2759"/>
<dbReference type="InterPro" id="IPR036322">
    <property type="entry name" value="WD40_repeat_dom_sf"/>
</dbReference>
<evidence type="ECO:0000256" key="6">
    <source>
        <dbReference type="PROSITE-ProRule" id="PRU00221"/>
    </source>
</evidence>
<dbReference type="RefSeq" id="XP_040732956.1">
    <property type="nucleotide sequence ID" value="XM_040876819.1"/>
</dbReference>
<dbReference type="Proteomes" id="UP000249363">
    <property type="component" value="Unassembled WGS sequence"/>
</dbReference>
<feature type="region of interest" description="Disordered" evidence="7">
    <location>
        <begin position="78"/>
        <end position="115"/>
    </location>
</feature>
<dbReference type="InterPro" id="IPR020472">
    <property type="entry name" value="WD40_PAC1"/>
</dbReference>
<dbReference type="EMBL" id="MIKG01000007">
    <property type="protein sequence ID" value="RAO68440.1"/>
    <property type="molecule type" value="Genomic_DNA"/>
</dbReference>
<dbReference type="PANTHER" id="PTHR19848:SF8">
    <property type="entry name" value="F-BOX AND WD REPEAT DOMAIN CONTAINING 7"/>
    <property type="match status" value="1"/>
</dbReference>
<dbReference type="SUPFAM" id="SSF50978">
    <property type="entry name" value="WD40 repeat-like"/>
    <property type="match status" value="1"/>
</dbReference>
<evidence type="ECO:0000256" key="4">
    <source>
        <dbReference type="ARBA" id="ARBA00023015"/>
    </source>
</evidence>
<dbReference type="GeneID" id="63793668"/>
<keyword evidence="9" id="KW-1185">Reference proteome</keyword>
<gene>
    <name evidence="8" type="ORF">BHQ10_004452</name>
</gene>
<dbReference type="PROSITE" id="PS00678">
    <property type="entry name" value="WD_REPEATS_1"/>
    <property type="match status" value="5"/>
</dbReference>
<evidence type="ECO:0000313" key="8">
    <source>
        <dbReference type="EMBL" id="RAO68440.1"/>
    </source>
</evidence>
<feature type="repeat" description="WD" evidence="6">
    <location>
        <begin position="285"/>
        <end position="326"/>
    </location>
</feature>
<proteinExistence type="predicted"/>
<dbReference type="SMART" id="SM00320">
    <property type="entry name" value="WD40"/>
    <property type="match status" value="7"/>
</dbReference>
<evidence type="ECO:0000256" key="3">
    <source>
        <dbReference type="ARBA" id="ARBA00022737"/>
    </source>
</evidence>
<dbReference type="Pfam" id="PF00400">
    <property type="entry name" value="WD40"/>
    <property type="match status" value="7"/>
</dbReference>
<dbReference type="FunFam" id="2.130.10.10:FF:000111">
    <property type="entry name" value="Transcriptional repressor rco-1"/>
    <property type="match status" value="1"/>
</dbReference>
<dbReference type="PROSITE" id="PS50082">
    <property type="entry name" value="WD_REPEATS_2"/>
    <property type="match status" value="6"/>
</dbReference>